<gene>
    <name evidence="4" type="ORF">SAMN02745206_03273</name>
</gene>
<dbReference type="PANTHER" id="PTHR45586">
    <property type="entry name" value="TPR REPEAT-CONTAINING PROTEIN PA4667"/>
    <property type="match status" value="1"/>
</dbReference>
<dbReference type="InterPro" id="IPR011990">
    <property type="entry name" value="TPR-like_helical_dom_sf"/>
</dbReference>
<protein>
    <submittedName>
        <fullName evidence="4">Tfp pilus assembly protein PilF</fullName>
    </submittedName>
</protein>
<dbReference type="SMART" id="SM00386">
    <property type="entry name" value="HAT"/>
    <property type="match status" value="6"/>
</dbReference>
<dbReference type="PANTHER" id="PTHR45586:SF1">
    <property type="entry name" value="LIPOPOLYSACCHARIDE ASSEMBLY PROTEIN B"/>
    <property type="match status" value="1"/>
</dbReference>
<dbReference type="AlphaFoldDB" id="A0A1M5H3W4"/>
<proteinExistence type="predicted"/>
<dbReference type="SUPFAM" id="SSF48452">
    <property type="entry name" value="TPR-like"/>
    <property type="match status" value="3"/>
</dbReference>
<dbReference type="InterPro" id="IPR019734">
    <property type="entry name" value="TPR_rpt"/>
</dbReference>
<dbReference type="Gene3D" id="1.25.40.10">
    <property type="entry name" value="Tetratricopeptide repeat domain"/>
    <property type="match status" value="3"/>
</dbReference>
<feature type="repeat" description="TPR" evidence="3">
    <location>
        <begin position="663"/>
        <end position="696"/>
    </location>
</feature>
<organism evidence="4 5">
    <name type="scientific">Desulfacinum infernum DSM 9756</name>
    <dbReference type="NCBI Taxonomy" id="1121391"/>
    <lineage>
        <taxon>Bacteria</taxon>
        <taxon>Pseudomonadati</taxon>
        <taxon>Thermodesulfobacteriota</taxon>
        <taxon>Syntrophobacteria</taxon>
        <taxon>Syntrophobacterales</taxon>
        <taxon>Syntrophobacteraceae</taxon>
        <taxon>Desulfacinum</taxon>
    </lineage>
</organism>
<keyword evidence="1" id="KW-0677">Repeat</keyword>
<dbReference type="GO" id="GO:0006396">
    <property type="term" value="P:RNA processing"/>
    <property type="evidence" value="ECO:0007669"/>
    <property type="project" value="InterPro"/>
</dbReference>
<reference evidence="5" key="1">
    <citation type="submission" date="2016-11" db="EMBL/GenBank/DDBJ databases">
        <authorList>
            <person name="Varghese N."/>
            <person name="Submissions S."/>
        </authorList>
    </citation>
    <scope>NUCLEOTIDE SEQUENCE [LARGE SCALE GENOMIC DNA]</scope>
    <source>
        <strain evidence="5">DSM 9756</strain>
    </source>
</reference>
<evidence type="ECO:0000256" key="1">
    <source>
        <dbReference type="ARBA" id="ARBA00022737"/>
    </source>
</evidence>
<feature type="repeat" description="TPR" evidence="3">
    <location>
        <begin position="560"/>
        <end position="593"/>
    </location>
</feature>
<dbReference type="SMART" id="SM00028">
    <property type="entry name" value="TPR"/>
    <property type="match status" value="10"/>
</dbReference>
<dbReference type="STRING" id="1121391.SAMN02745206_03273"/>
<dbReference type="EMBL" id="FQVB01000042">
    <property type="protein sequence ID" value="SHG10731.1"/>
    <property type="molecule type" value="Genomic_DNA"/>
</dbReference>
<dbReference type="RefSeq" id="WP_073041397.1">
    <property type="nucleotide sequence ID" value="NZ_FQVB01000042.1"/>
</dbReference>
<sequence length="722" mass="80637">MRPHKTFFVLRALLVAVLLGGCTLDPQARYARLAERAEHLEAQGDYGEALRLWRKAVSVRKDPDGYVRMARVLLKLADTEKAREALLRAVELAPRDAEPWRLLCRIEIARGDLAAAWRALEVLAQGRADPSFQDLLGDYWLALGRVQDALKAYETALESEPGDAETALKLAGCYAALGRPEEGDGLVERYRNRFSSQPDLLLFLAGYWRVRGFPERGAAVMEDLVARFPDNPAYQKEYAEFFHSLGRWDRAEEMLRRILEAAPGNRDARKMLAEVLMSRGLLDEAAGELALLEDGGAHDLERLLLKGKLHLLRGEATPAIAAFETAVDWEPNLPMAHYLLGIAYLTANHTHLAVRHFMQALILDVHQVDSETLLAAVYYRLEELEKAEAHLLRLVERVPESVQVRLLLGAVYLGKGDLAGAMEEFHIAELLAPEDPAPRFMKALVLEKAGEKDLAGEQMEGLLAKYPDKADAWLFYRRLAASPEANGGEGVLADLRRSRPRDPFLSFAAGEWTKDGSSDLPRLFSACLEALTDKTGGAGDASEGRRETLQRCIQWFPRETLLYRALADLNLREGREREALETLEEAIKRNPHAPDLANNLAWLLLERGGNADKALALAQAAYEGRPDDPRVMDTLAWAYHQKTLHARALWLLTEAQEKEPRDPMILYHLGMVYAAMGDADSARRLLREALQAGLSNPHRLEAEATLSGLEDPFPPDMAAREK</sequence>
<dbReference type="Pfam" id="PF13432">
    <property type="entry name" value="TPR_16"/>
    <property type="match status" value="1"/>
</dbReference>
<feature type="repeat" description="TPR" evidence="3">
    <location>
        <begin position="63"/>
        <end position="96"/>
    </location>
</feature>
<feature type="repeat" description="TPR" evidence="3">
    <location>
        <begin position="130"/>
        <end position="163"/>
    </location>
</feature>
<dbReference type="OrthoDB" id="220004at2"/>
<evidence type="ECO:0000313" key="5">
    <source>
        <dbReference type="Proteomes" id="UP000184076"/>
    </source>
</evidence>
<accession>A0A1M5H3W4</accession>
<dbReference type="InterPro" id="IPR003107">
    <property type="entry name" value="HAT"/>
</dbReference>
<feature type="repeat" description="TPR" evidence="3">
    <location>
        <begin position="402"/>
        <end position="435"/>
    </location>
</feature>
<dbReference type="Proteomes" id="UP000184076">
    <property type="component" value="Unassembled WGS sequence"/>
</dbReference>
<name>A0A1M5H3W4_9BACT</name>
<dbReference type="PROSITE" id="PS51257">
    <property type="entry name" value="PROKAR_LIPOPROTEIN"/>
    <property type="match status" value="1"/>
</dbReference>
<evidence type="ECO:0000313" key="4">
    <source>
        <dbReference type="EMBL" id="SHG10731.1"/>
    </source>
</evidence>
<dbReference type="Pfam" id="PF13429">
    <property type="entry name" value="TPR_15"/>
    <property type="match status" value="1"/>
</dbReference>
<keyword evidence="5" id="KW-1185">Reference proteome</keyword>
<evidence type="ECO:0000256" key="2">
    <source>
        <dbReference type="ARBA" id="ARBA00022803"/>
    </source>
</evidence>
<dbReference type="PROSITE" id="PS50005">
    <property type="entry name" value="TPR"/>
    <property type="match status" value="5"/>
</dbReference>
<evidence type="ECO:0000256" key="3">
    <source>
        <dbReference type="PROSITE-ProRule" id="PRU00339"/>
    </source>
</evidence>
<keyword evidence="2 3" id="KW-0802">TPR repeat</keyword>
<dbReference type="InterPro" id="IPR051012">
    <property type="entry name" value="CellSynth/LPSAsmb/PSIAsmb"/>
</dbReference>
<dbReference type="Pfam" id="PF14559">
    <property type="entry name" value="TPR_19"/>
    <property type="match status" value="3"/>
</dbReference>